<keyword evidence="4" id="KW-1185">Reference proteome</keyword>
<proteinExistence type="predicted"/>
<gene>
    <name evidence="3" type="ORF">NDU88_001793</name>
</gene>
<dbReference type="AlphaFoldDB" id="A0AAV7UBE3"/>
<organism evidence="3 4">
    <name type="scientific">Pleurodeles waltl</name>
    <name type="common">Iberian ribbed newt</name>
    <dbReference type="NCBI Taxonomy" id="8319"/>
    <lineage>
        <taxon>Eukaryota</taxon>
        <taxon>Metazoa</taxon>
        <taxon>Chordata</taxon>
        <taxon>Craniata</taxon>
        <taxon>Vertebrata</taxon>
        <taxon>Euteleostomi</taxon>
        <taxon>Amphibia</taxon>
        <taxon>Batrachia</taxon>
        <taxon>Caudata</taxon>
        <taxon>Salamandroidea</taxon>
        <taxon>Salamandridae</taxon>
        <taxon>Pleurodelinae</taxon>
        <taxon>Pleurodeles</taxon>
    </lineage>
</organism>
<evidence type="ECO:0000313" key="3">
    <source>
        <dbReference type="EMBL" id="KAJ1184997.1"/>
    </source>
</evidence>
<dbReference type="EMBL" id="JANPWB010000005">
    <property type="protein sequence ID" value="KAJ1184997.1"/>
    <property type="molecule type" value="Genomic_DNA"/>
</dbReference>
<accession>A0AAV7UBE3</accession>
<protein>
    <submittedName>
        <fullName evidence="3">Uncharacterized protein</fullName>
    </submittedName>
</protein>
<keyword evidence="2" id="KW-0732">Signal</keyword>
<evidence type="ECO:0000256" key="1">
    <source>
        <dbReference type="SAM" id="MobiDB-lite"/>
    </source>
</evidence>
<feature type="chain" id="PRO_5043776105" evidence="2">
    <location>
        <begin position="32"/>
        <end position="134"/>
    </location>
</feature>
<feature type="region of interest" description="Disordered" evidence="1">
    <location>
        <begin position="75"/>
        <end position="99"/>
    </location>
</feature>
<reference evidence="3" key="1">
    <citation type="journal article" date="2022" name="bioRxiv">
        <title>Sequencing and chromosome-scale assembly of the giantPleurodeles waltlgenome.</title>
        <authorList>
            <person name="Brown T."/>
            <person name="Elewa A."/>
            <person name="Iarovenko S."/>
            <person name="Subramanian E."/>
            <person name="Araus A.J."/>
            <person name="Petzold A."/>
            <person name="Susuki M."/>
            <person name="Suzuki K.-i.T."/>
            <person name="Hayashi T."/>
            <person name="Toyoda A."/>
            <person name="Oliveira C."/>
            <person name="Osipova E."/>
            <person name="Leigh N.D."/>
            <person name="Simon A."/>
            <person name="Yun M.H."/>
        </authorList>
    </citation>
    <scope>NUCLEOTIDE SEQUENCE</scope>
    <source>
        <strain evidence="3">20211129_DDA</strain>
        <tissue evidence="3">Liver</tissue>
    </source>
</reference>
<evidence type="ECO:0000313" key="4">
    <source>
        <dbReference type="Proteomes" id="UP001066276"/>
    </source>
</evidence>
<evidence type="ECO:0000256" key="2">
    <source>
        <dbReference type="SAM" id="SignalP"/>
    </source>
</evidence>
<feature type="signal peptide" evidence="2">
    <location>
        <begin position="1"/>
        <end position="31"/>
    </location>
</feature>
<dbReference type="Proteomes" id="UP001066276">
    <property type="component" value="Chromosome 3_1"/>
</dbReference>
<sequence length="134" mass="14025">MSDMRRSTVSSRSACLPSLLVILSILQRGSAKSAPQAPGPLLPMPAGRRAQPWISAACCLSPSPAMSVHLLGRIQPQPGHSTPRVARGSGSSQVKGLAAAQTPVPPAQAALRTSAQLWRLLTSLESTDVRPLVF</sequence>
<name>A0AAV7UBE3_PLEWA</name>
<comment type="caution">
    <text evidence="3">The sequence shown here is derived from an EMBL/GenBank/DDBJ whole genome shotgun (WGS) entry which is preliminary data.</text>
</comment>